<comment type="caution">
    <text evidence="2">The sequence shown here is derived from an EMBL/GenBank/DDBJ whole genome shotgun (WGS) entry which is preliminary data.</text>
</comment>
<evidence type="ECO:0008006" key="4">
    <source>
        <dbReference type="Google" id="ProtNLM"/>
    </source>
</evidence>
<evidence type="ECO:0000313" key="2">
    <source>
        <dbReference type="EMBL" id="OAT37266.1"/>
    </source>
</evidence>
<dbReference type="EMBL" id="LXEN01000016">
    <property type="protein sequence ID" value="OAT37266.1"/>
    <property type="molecule type" value="Genomic_DNA"/>
</dbReference>
<evidence type="ECO:0000313" key="3">
    <source>
        <dbReference type="Proteomes" id="UP000094023"/>
    </source>
</evidence>
<protein>
    <recommendedName>
        <fullName evidence="4">HIG1 domain-containing protein</fullName>
    </recommendedName>
</protein>
<accession>A0A198GM56</accession>
<feature type="transmembrane region" description="Helical" evidence="1">
    <location>
        <begin position="12"/>
        <end position="31"/>
    </location>
</feature>
<keyword evidence="1" id="KW-0812">Transmembrane</keyword>
<reference evidence="2 3" key="1">
    <citation type="submission" date="2016-04" db="EMBL/GenBank/DDBJ databases">
        <title>ATOL: Assembling a taxonomically balanced genome-scale reconstruction of the evolutionary history of the Enterobacteriaceae.</title>
        <authorList>
            <person name="Plunkett G.III."/>
            <person name="Neeno-Eckwall E.C."/>
            <person name="Glasner J.D."/>
            <person name="Perna N.T."/>
        </authorList>
    </citation>
    <scope>NUCLEOTIDE SEQUENCE [LARGE SCALE GENOMIC DNA]</scope>
    <source>
        <strain evidence="2 3">ATCC 19692</strain>
    </source>
</reference>
<gene>
    <name evidence="2" type="ORF">M983_0409</name>
</gene>
<organism evidence="2 3">
    <name type="scientific">Proteus myxofaciens ATCC 19692</name>
    <dbReference type="NCBI Taxonomy" id="1354337"/>
    <lineage>
        <taxon>Bacteria</taxon>
        <taxon>Pseudomonadati</taxon>
        <taxon>Pseudomonadota</taxon>
        <taxon>Gammaproteobacteria</taxon>
        <taxon>Enterobacterales</taxon>
        <taxon>Morganellaceae</taxon>
        <taxon>Proteus</taxon>
    </lineage>
</organism>
<evidence type="ECO:0000256" key="1">
    <source>
        <dbReference type="SAM" id="Phobius"/>
    </source>
</evidence>
<feature type="transmembrane region" description="Helical" evidence="1">
    <location>
        <begin position="58"/>
        <end position="76"/>
    </location>
</feature>
<keyword evidence="1" id="KW-1133">Transmembrane helix</keyword>
<dbReference type="Proteomes" id="UP000094023">
    <property type="component" value="Unassembled WGS sequence"/>
</dbReference>
<sequence length="77" mass="8642">MFSISMSDVLLTAIIIFSTLSLIALGGSLVLRSVLHRHEQQDVTQQTNMQLSQSMKKIFITALIVALLLVYFYLLIT</sequence>
<keyword evidence="3" id="KW-1185">Reference proteome</keyword>
<proteinExistence type="predicted"/>
<name>A0A198GM56_9GAMM</name>
<keyword evidence="1" id="KW-0472">Membrane</keyword>
<dbReference type="AlphaFoldDB" id="A0A198GM56"/>